<dbReference type="InterPro" id="IPR050930">
    <property type="entry name" value="MFS_Vesicular_Transporter"/>
</dbReference>
<sequence length="450" mass="48667">RSSPWFIQLSVGMAVFTDIFLYAVIVPVMPFALKTKLNMDEEDIQSWVSTLIAVYGGALALVSPLCGWVADHTSNRRTPLILGLFALAGATLLLHLGPNIAILVLGRVLQGISAAVVWVVGLAILVDTVPAAELGQAMGLVFFAMSIGVLLGPLFGGLVFERAGYDAVFAMAYGLIGVDLVLRFLMVERRIIPKAEDLEGAMTAEKKEMQLDEISSLDLKSPKTPVVSSFQWTDDKPTKPPPPALYVLITSRRLLSCLFGVMITSILMAQFDSVLPLYVKETFNWDSTAAGLIFLPITLTAFLSPIVGWGVDRYGARWFVTAGFVALAPFELLLILVTKNTLEQKVTLCVLLAFIGITFDMMIPPLLVEVTAVIAAKEEKTPGIFGLKGAMAQAYGLFNLAWALGSFIGPIWAGFVNERLGWATMAWSLSLLSFVSAIPMAVWTGGSILE</sequence>
<evidence type="ECO:0000256" key="6">
    <source>
        <dbReference type="SAM" id="Phobius"/>
    </source>
</evidence>
<evidence type="ECO:0000259" key="7">
    <source>
        <dbReference type="PROSITE" id="PS50850"/>
    </source>
</evidence>
<proteinExistence type="predicted"/>
<dbReference type="InterPro" id="IPR020846">
    <property type="entry name" value="MFS_dom"/>
</dbReference>
<keyword evidence="2" id="KW-0813">Transport</keyword>
<evidence type="ECO:0000313" key="9">
    <source>
        <dbReference type="Proteomes" id="UP000800041"/>
    </source>
</evidence>
<name>A0A6G1H516_9PEZI</name>
<feature type="transmembrane region" description="Helical" evidence="6">
    <location>
        <begin position="12"/>
        <end position="32"/>
    </location>
</feature>
<dbReference type="GO" id="GO:0016020">
    <property type="term" value="C:membrane"/>
    <property type="evidence" value="ECO:0007669"/>
    <property type="project" value="UniProtKB-SubCell"/>
</dbReference>
<feature type="transmembrane region" description="Helical" evidence="6">
    <location>
        <begin position="167"/>
        <end position="186"/>
    </location>
</feature>
<accession>A0A6G1H516</accession>
<evidence type="ECO:0000256" key="2">
    <source>
        <dbReference type="ARBA" id="ARBA00022448"/>
    </source>
</evidence>
<dbReference type="AlphaFoldDB" id="A0A6G1H516"/>
<keyword evidence="4 6" id="KW-1133">Transmembrane helix</keyword>
<keyword evidence="3 6" id="KW-0812">Transmembrane</keyword>
<evidence type="ECO:0000256" key="4">
    <source>
        <dbReference type="ARBA" id="ARBA00022989"/>
    </source>
</evidence>
<feature type="transmembrane region" description="Helical" evidence="6">
    <location>
        <begin position="397"/>
        <end position="415"/>
    </location>
</feature>
<dbReference type="OrthoDB" id="5086884at2759"/>
<dbReference type="PANTHER" id="PTHR23506:SF23">
    <property type="entry name" value="GH10249P"/>
    <property type="match status" value="1"/>
</dbReference>
<reference evidence="8" key="1">
    <citation type="journal article" date="2020" name="Stud. Mycol.">
        <title>101 Dothideomycetes genomes: a test case for predicting lifestyles and emergence of pathogens.</title>
        <authorList>
            <person name="Haridas S."/>
            <person name="Albert R."/>
            <person name="Binder M."/>
            <person name="Bloem J."/>
            <person name="Labutti K."/>
            <person name="Salamov A."/>
            <person name="Andreopoulos B."/>
            <person name="Baker S."/>
            <person name="Barry K."/>
            <person name="Bills G."/>
            <person name="Bluhm B."/>
            <person name="Cannon C."/>
            <person name="Castanera R."/>
            <person name="Culley D."/>
            <person name="Daum C."/>
            <person name="Ezra D."/>
            <person name="Gonzalez J."/>
            <person name="Henrissat B."/>
            <person name="Kuo A."/>
            <person name="Liang C."/>
            <person name="Lipzen A."/>
            <person name="Lutzoni F."/>
            <person name="Magnuson J."/>
            <person name="Mondo S."/>
            <person name="Nolan M."/>
            <person name="Ohm R."/>
            <person name="Pangilinan J."/>
            <person name="Park H.-J."/>
            <person name="Ramirez L."/>
            <person name="Alfaro M."/>
            <person name="Sun H."/>
            <person name="Tritt A."/>
            <person name="Yoshinaga Y."/>
            <person name="Zwiers L.-H."/>
            <person name="Turgeon B."/>
            <person name="Goodwin S."/>
            <person name="Spatafora J."/>
            <person name="Crous P."/>
            <person name="Grigoriev I."/>
        </authorList>
    </citation>
    <scope>NUCLEOTIDE SEQUENCE</scope>
    <source>
        <strain evidence="8">CBS 113979</strain>
    </source>
</reference>
<dbReference type="SUPFAM" id="SSF103473">
    <property type="entry name" value="MFS general substrate transporter"/>
    <property type="match status" value="1"/>
</dbReference>
<dbReference type="InterPro" id="IPR011701">
    <property type="entry name" value="MFS"/>
</dbReference>
<feature type="domain" description="Major facilitator superfamily (MFS) profile" evidence="7">
    <location>
        <begin position="7"/>
        <end position="450"/>
    </location>
</feature>
<dbReference type="Pfam" id="PF07690">
    <property type="entry name" value="MFS_1"/>
    <property type="match status" value="1"/>
</dbReference>
<dbReference type="Proteomes" id="UP000800041">
    <property type="component" value="Unassembled WGS sequence"/>
</dbReference>
<dbReference type="InterPro" id="IPR036259">
    <property type="entry name" value="MFS_trans_sf"/>
</dbReference>
<dbReference type="PROSITE" id="PS50850">
    <property type="entry name" value="MFS"/>
    <property type="match status" value="1"/>
</dbReference>
<dbReference type="Gene3D" id="1.20.1250.20">
    <property type="entry name" value="MFS general substrate transporter like domains"/>
    <property type="match status" value="1"/>
</dbReference>
<feature type="transmembrane region" description="Helical" evidence="6">
    <location>
        <begin position="350"/>
        <end position="376"/>
    </location>
</feature>
<feature type="transmembrane region" description="Helical" evidence="6">
    <location>
        <begin position="427"/>
        <end position="449"/>
    </location>
</feature>
<feature type="transmembrane region" description="Helical" evidence="6">
    <location>
        <begin position="138"/>
        <end position="155"/>
    </location>
</feature>
<feature type="transmembrane region" description="Helical" evidence="6">
    <location>
        <begin position="318"/>
        <end position="338"/>
    </location>
</feature>
<feature type="transmembrane region" description="Helical" evidence="6">
    <location>
        <begin position="44"/>
        <end position="68"/>
    </location>
</feature>
<comment type="subcellular location">
    <subcellularLocation>
        <location evidence="1">Membrane</location>
        <topology evidence="1">Multi-pass membrane protein</topology>
    </subcellularLocation>
</comment>
<feature type="non-terminal residue" evidence="8">
    <location>
        <position position="450"/>
    </location>
</feature>
<feature type="transmembrane region" description="Helical" evidence="6">
    <location>
        <begin position="108"/>
        <end position="126"/>
    </location>
</feature>
<dbReference type="CDD" id="cd17325">
    <property type="entry name" value="MFS_MdtG_SLC18_like"/>
    <property type="match status" value="1"/>
</dbReference>
<feature type="transmembrane region" description="Helical" evidence="6">
    <location>
        <begin position="80"/>
        <end position="102"/>
    </location>
</feature>
<feature type="transmembrane region" description="Helical" evidence="6">
    <location>
        <begin position="291"/>
        <end position="311"/>
    </location>
</feature>
<dbReference type="GO" id="GO:0022857">
    <property type="term" value="F:transmembrane transporter activity"/>
    <property type="evidence" value="ECO:0007669"/>
    <property type="project" value="InterPro"/>
</dbReference>
<dbReference type="PANTHER" id="PTHR23506">
    <property type="entry name" value="GH10249P"/>
    <property type="match status" value="1"/>
</dbReference>
<evidence type="ECO:0000313" key="8">
    <source>
        <dbReference type="EMBL" id="KAF1988099.1"/>
    </source>
</evidence>
<evidence type="ECO:0000256" key="3">
    <source>
        <dbReference type="ARBA" id="ARBA00022692"/>
    </source>
</evidence>
<feature type="non-terminal residue" evidence="8">
    <location>
        <position position="1"/>
    </location>
</feature>
<evidence type="ECO:0000256" key="1">
    <source>
        <dbReference type="ARBA" id="ARBA00004141"/>
    </source>
</evidence>
<gene>
    <name evidence="8" type="ORF">K402DRAFT_307992</name>
</gene>
<keyword evidence="5 6" id="KW-0472">Membrane</keyword>
<dbReference type="EMBL" id="ML977150">
    <property type="protein sequence ID" value="KAF1988099.1"/>
    <property type="molecule type" value="Genomic_DNA"/>
</dbReference>
<keyword evidence="9" id="KW-1185">Reference proteome</keyword>
<feature type="transmembrane region" description="Helical" evidence="6">
    <location>
        <begin position="254"/>
        <end position="271"/>
    </location>
</feature>
<evidence type="ECO:0000256" key="5">
    <source>
        <dbReference type="ARBA" id="ARBA00023136"/>
    </source>
</evidence>
<organism evidence="8 9">
    <name type="scientific">Aulographum hederae CBS 113979</name>
    <dbReference type="NCBI Taxonomy" id="1176131"/>
    <lineage>
        <taxon>Eukaryota</taxon>
        <taxon>Fungi</taxon>
        <taxon>Dikarya</taxon>
        <taxon>Ascomycota</taxon>
        <taxon>Pezizomycotina</taxon>
        <taxon>Dothideomycetes</taxon>
        <taxon>Pleosporomycetidae</taxon>
        <taxon>Aulographales</taxon>
        <taxon>Aulographaceae</taxon>
    </lineage>
</organism>
<protein>
    <submittedName>
        <fullName evidence="8">MFS general substrate transporter</fullName>
    </submittedName>
</protein>